<dbReference type="EMBL" id="RKHO01000001">
    <property type="protein sequence ID" value="ROR89414.1"/>
    <property type="molecule type" value="Genomic_DNA"/>
</dbReference>
<dbReference type="RefSeq" id="WP_123388776.1">
    <property type="nucleotide sequence ID" value="NZ_RKHO01000001.1"/>
</dbReference>
<dbReference type="PANTHER" id="PTHR30213">
    <property type="entry name" value="INNER MEMBRANE PROTEIN YHJD"/>
    <property type="match status" value="1"/>
</dbReference>
<evidence type="ECO:0000256" key="7">
    <source>
        <dbReference type="SAM" id="Phobius"/>
    </source>
</evidence>
<feature type="transmembrane region" description="Helical" evidence="7">
    <location>
        <begin position="32"/>
        <end position="60"/>
    </location>
</feature>
<dbReference type="OrthoDB" id="3349406at2"/>
<keyword evidence="9" id="KW-1185">Reference proteome</keyword>
<keyword evidence="3 7" id="KW-0812">Transmembrane</keyword>
<comment type="subcellular location">
    <subcellularLocation>
        <location evidence="1">Cell membrane</location>
        <topology evidence="1">Multi-pass membrane protein</topology>
    </subcellularLocation>
</comment>
<evidence type="ECO:0000313" key="8">
    <source>
        <dbReference type="EMBL" id="ROR89414.1"/>
    </source>
</evidence>
<feature type="transmembrane region" description="Helical" evidence="7">
    <location>
        <begin position="204"/>
        <end position="225"/>
    </location>
</feature>
<feature type="region of interest" description="Disordered" evidence="6">
    <location>
        <begin position="311"/>
        <end position="346"/>
    </location>
</feature>
<feature type="transmembrane region" description="Helical" evidence="7">
    <location>
        <begin position="95"/>
        <end position="116"/>
    </location>
</feature>
<evidence type="ECO:0000256" key="5">
    <source>
        <dbReference type="ARBA" id="ARBA00023136"/>
    </source>
</evidence>
<evidence type="ECO:0000256" key="4">
    <source>
        <dbReference type="ARBA" id="ARBA00022989"/>
    </source>
</evidence>
<feature type="transmembrane region" description="Helical" evidence="7">
    <location>
        <begin position="245"/>
        <end position="270"/>
    </location>
</feature>
<evidence type="ECO:0000256" key="1">
    <source>
        <dbReference type="ARBA" id="ARBA00004651"/>
    </source>
</evidence>
<dbReference type="Pfam" id="PF03631">
    <property type="entry name" value="Virul_fac_BrkB"/>
    <property type="match status" value="1"/>
</dbReference>
<organism evidence="8 9">
    <name type="scientific">Nocardioides aurantiacus</name>
    <dbReference type="NCBI Taxonomy" id="86796"/>
    <lineage>
        <taxon>Bacteria</taxon>
        <taxon>Bacillati</taxon>
        <taxon>Actinomycetota</taxon>
        <taxon>Actinomycetes</taxon>
        <taxon>Propionibacteriales</taxon>
        <taxon>Nocardioidaceae</taxon>
        <taxon>Nocardioides</taxon>
    </lineage>
</organism>
<name>A0A3N2CQ14_9ACTN</name>
<dbReference type="Proteomes" id="UP000281738">
    <property type="component" value="Unassembled WGS sequence"/>
</dbReference>
<accession>A0A3N2CQ14</accession>
<protein>
    <submittedName>
        <fullName evidence="8">YihY family inner membrane protein</fullName>
    </submittedName>
</protein>
<dbReference type="GO" id="GO:0005886">
    <property type="term" value="C:plasma membrane"/>
    <property type="evidence" value="ECO:0007669"/>
    <property type="project" value="UniProtKB-SubCell"/>
</dbReference>
<dbReference type="PANTHER" id="PTHR30213:SF1">
    <property type="entry name" value="INNER MEMBRANE PROTEIN YHJD"/>
    <property type="match status" value="1"/>
</dbReference>
<reference evidence="8 9" key="1">
    <citation type="submission" date="2018-11" db="EMBL/GenBank/DDBJ databases">
        <title>Sequencing the genomes of 1000 actinobacteria strains.</title>
        <authorList>
            <person name="Klenk H.-P."/>
        </authorList>
    </citation>
    <scope>NUCLEOTIDE SEQUENCE [LARGE SCALE GENOMIC DNA]</scope>
    <source>
        <strain evidence="8 9">DSM 12652</strain>
    </source>
</reference>
<keyword evidence="4 7" id="KW-1133">Transmembrane helix</keyword>
<feature type="compositionally biased region" description="Acidic residues" evidence="6">
    <location>
        <begin position="335"/>
        <end position="346"/>
    </location>
</feature>
<dbReference type="AlphaFoldDB" id="A0A3N2CQ14"/>
<keyword evidence="2" id="KW-1003">Cell membrane</keyword>
<feature type="transmembrane region" description="Helical" evidence="7">
    <location>
        <begin position="177"/>
        <end position="197"/>
    </location>
</feature>
<feature type="transmembrane region" description="Helical" evidence="7">
    <location>
        <begin position="137"/>
        <end position="157"/>
    </location>
</feature>
<sequence length="346" mass="37037">MVRAADDAQRRFPGLGFPLAVVYKYFDDQGPYLAAIITYYTFVAVFPLLLLGTSILGFVLQGDPELQQAALDSTLRQFPIVGDQLGRPEGLQGSVAAVVTGGLIALYGSLGLGTAIQNAMNVAWSVPRNSRPNPFLLRLKSLFLLLIAGGAVLAVTAVSVTGQKLLSDAGVGGGRTLVSVVTVLLVGGILTVLFRLATAREHPWYYAAPGGFFVAVLWQGLQLLSTAYVNRVLSETSSMNQTFGLVLGLIGLIFLAAVIAVLGMELNVVLVRHLWPRALLTPFTDSVELTEADRKAYTSYARAQRHKGFEQVKVSFGEPPSILGSGSEDHHDTDSAPEPEPEPDRS</sequence>
<comment type="caution">
    <text evidence="8">The sequence shown here is derived from an EMBL/GenBank/DDBJ whole genome shotgun (WGS) entry which is preliminary data.</text>
</comment>
<evidence type="ECO:0000256" key="6">
    <source>
        <dbReference type="SAM" id="MobiDB-lite"/>
    </source>
</evidence>
<dbReference type="InterPro" id="IPR017039">
    <property type="entry name" value="Virul_fac_BrkB"/>
</dbReference>
<keyword evidence="5 7" id="KW-0472">Membrane</keyword>
<evidence type="ECO:0000256" key="2">
    <source>
        <dbReference type="ARBA" id="ARBA00022475"/>
    </source>
</evidence>
<evidence type="ECO:0000313" key="9">
    <source>
        <dbReference type="Proteomes" id="UP000281738"/>
    </source>
</evidence>
<proteinExistence type="predicted"/>
<evidence type="ECO:0000256" key="3">
    <source>
        <dbReference type="ARBA" id="ARBA00022692"/>
    </source>
</evidence>
<gene>
    <name evidence="8" type="ORF">EDD33_0238</name>
</gene>